<reference evidence="1" key="1">
    <citation type="journal article" date="2020" name="Stud. Mycol.">
        <title>101 Dothideomycetes genomes: a test case for predicting lifestyles and emergence of pathogens.</title>
        <authorList>
            <person name="Haridas S."/>
            <person name="Albert R."/>
            <person name="Binder M."/>
            <person name="Bloem J."/>
            <person name="Labutti K."/>
            <person name="Salamov A."/>
            <person name="Andreopoulos B."/>
            <person name="Baker S."/>
            <person name="Barry K."/>
            <person name="Bills G."/>
            <person name="Bluhm B."/>
            <person name="Cannon C."/>
            <person name="Castanera R."/>
            <person name="Culley D."/>
            <person name="Daum C."/>
            <person name="Ezra D."/>
            <person name="Gonzalez J."/>
            <person name="Henrissat B."/>
            <person name="Kuo A."/>
            <person name="Liang C."/>
            <person name="Lipzen A."/>
            <person name="Lutzoni F."/>
            <person name="Magnuson J."/>
            <person name="Mondo S."/>
            <person name="Nolan M."/>
            <person name="Ohm R."/>
            <person name="Pangilinan J."/>
            <person name="Park H.-J."/>
            <person name="Ramirez L."/>
            <person name="Alfaro M."/>
            <person name="Sun H."/>
            <person name="Tritt A."/>
            <person name="Yoshinaga Y."/>
            <person name="Zwiers L.-H."/>
            <person name="Turgeon B."/>
            <person name="Goodwin S."/>
            <person name="Spatafora J."/>
            <person name="Crous P."/>
            <person name="Grigoriev I."/>
        </authorList>
    </citation>
    <scope>NUCLEOTIDE SEQUENCE</scope>
    <source>
        <strain evidence="1">CBS 473.64</strain>
    </source>
</reference>
<proteinExistence type="predicted"/>
<organism evidence="1 2">
    <name type="scientific">Massarina eburnea CBS 473.64</name>
    <dbReference type="NCBI Taxonomy" id="1395130"/>
    <lineage>
        <taxon>Eukaryota</taxon>
        <taxon>Fungi</taxon>
        <taxon>Dikarya</taxon>
        <taxon>Ascomycota</taxon>
        <taxon>Pezizomycotina</taxon>
        <taxon>Dothideomycetes</taxon>
        <taxon>Pleosporomycetidae</taxon>
        <taxon>Pleosporales</taxon>
        <taxon>Massarineae</taxon>
        <taxon>Massarinaceae</taxon>
        <taxon>Massarina</taxon>
    </lineage>
</organism>
<evidence type="ECO:0000313" key="1">
    <source>
        <dbReference type="EMBL" id="KAF2645501.1"/>
    </source>
</evidence>
<dbReference type="AlphaFoldDB" id="A0A6A6SF41"/>
<protein>
    <submittedName>
        <fullName evidence="1">Uncharacterized protein</fullName>
    </submittedName>
</protein>
<accession>A0A6A6SF41</accession>
<name>A0A6A6SF41_9PLEO</name>
<gene>
    <name evidence="1" type="ORF">P280DRAFT_121494</name>
</gene>
<dbReference type="Proteomes" id="UP000799753">
    <property type="component" value="Unassembled WGS sequence"/>
</dbReference>
<sequence length="165" mass="18011">MQRHVKRAGAWFDLLLTSDLFCHLSSRARQLLSMTRRSSAALAEWRIGRGRPPSRARLGRNGFCCGGEVGRRLQQRRFGGSDASYVRCLRDALSLPGGGHRWAEGEGSSGGMTQRNRMCRDFNVYDVVVDFSRPKTGTFSASHGCGLGASGALTPFACIISIRTG</sequence>
<keyword evidence="2" id="KW-1185">Reference proteome</keyword>
<evidence type="ECO:0000313" key="2">
    <source>
        <dbReference type="Proteomes" id="UP000799753"/>
    </source>
</evidence>
<dbReference type="EMBL" id="MU006777">
    <property type="protein sequence ID" value="KAF2645501.1"/>
    <property type="molecule type" value="Genomic_DNA"/>
</dbReference>